<dbReference type="PANTHER" id="PTHR10039:SF17">
    <property type="entry name" value="FUNGAL STAND N-TERMINAL GOODBYE DOMAIN-CONTAINING PROTEIN-RELATED"/>
    <property type="match status" value="1"/>
</dbReference>
<protein>
    <recommendedName>
        <fullName evidence="2">Nephrocystin 3-like N-terminal domain-containing protein</fullName>
    </recommendedName>
</protein>
<dbReference type="InterPro" id="IPR027417">
    <property type="entry name" value="P-loop_NTPase"/>
</dbReference>
<dbReference type="PANTHER" id="PTHR10039">
    <property type="entry name" value="AMELOGENIN"/>
    <property type="match status" value="1"/>
</dbReference>
<dbReference type="SUPFAM" id="SSF52540">
    <property type="entry name" value="P-loop containing nucleoside triphosphate hydrolases"/>
    <property type="match status" value="1"/>
</dbReference>
<evidence type="ECO:0000259" key="2">
    <source>
        <dbReference type="Pfam" id="PF24883"/>
    </source>
</evidence>
<dbReference type="Gene3D" id="3.40.50.300">
    <property type="entry name" value="P-loop containing nucleotide triphosphate hydrolases"/>
    <property type="match status" value="1"/>
</dbReference>
<evidence type="ECO:0000313" key="4">
    <source>
        <dbReference type="Proteomes" id="UP000076761"/>
    </source>
</evidence>
<reference evidence="3 4" key="1">
    <citation type="journal article" date="2016" name="Mol. Biol. Evol.">
        <title>Comparative Genomics of Early-Diverging Mushroom-Forming Fungi Provides Insights into the Origins of Lignocellulose Decay Capabilities.</title>
        <authorList>
            <person name="Nagy L.G."/>
            <person name="Riley R."/>
            <person name="Tritt A."/>
            <person name="Adam C."/>
            <person name="Daum C."/>
            <person name="Floudas D."/>
            <person name="Sun H."/>
            <person name="Yadav J.S."/>
            <person name="Pangilinan J."/>
            <person name="Larsson K.H."/>
            <person name="Matsuura K."/>
            <person name="Barry K."/>
            <person name="Labutti K."/>
            <person name="Kuo R."/>
            <person name="Ohm R.A."/>
            <person name="Bhattacharya S.S."/>
            <person name="Shirouzu T."/>
            <person name="Yoshinaga Y."/>
            <person name="Martin F.M."/>
            <person name="Grigoriev I.V."/>
            <person name="Hibbett D.S."/>
        </authorList>
    </citation>
    <scope>NUCLEOTIDE SEQUENCE [LARGE SCALE GENOMIC DNA]</scope>
    <source>
        <strain evidence="3 4">HHB14362 ss-1</strain>
    </source>
</reference>
<dbReference type="Pfam" id="PF24883">
    <property type="entry name" value="NPHP3_N"/>
    <property type="match status" value="1"/>
</dbReference>
<name>A0A165P2M3_9AGAM</name>
<dbReference type="EMBL" id="KV425620">
    <property type="protein sequence ID" value="KZT20438.1"/>
    <property type="molecule type" value="Genomic_DNA"/>
</dbReference>
<evidence type="ECO:0000256" key="1">
    <source>
        <dbReference type="ARBA" id="ARBA00022737"/>
    </source>
</evidence>
<accession>A0A165P2M3</accession>
<dbReference type="OrthoDB" id="5967843at2759"/>
<dbReference type="AlphaFoldDB" id="A0A165P2M3"/>
<gene>
    <name evidence="3" type="ORF">NEOLEDRAFT_867623</name>
</gene>
<dbReference type="Proteomes" id="UP000076761">
    <property type="component" value="Unassembled WGS sequence"/>
</dbReference>
<sequence>MVRHADWSAGLGCQEGTRTEILDQAKEWEEMPKRDARYRSIAYLKGPAGVGKTTVAHSFAKYLHENSMLGATFFFSRDDDTRNTSSTVFGTLAYDLAHNLPEFRSNLSAVKRRISSHVKDQSESLFLGPLSQCTYLITPVVIIFDALDECEDAETLLMFLVSGIAMLPAHLNVRVFCTGRQQAHTDHVFRKFQVRPFYIYIDSDTNIQDIRTFLLTRLTTIGEKKGKSLCPTPEAISALVEHAGGLFIWANVACEFLGQGFDIESDLQLLIDLGSGSPENPESPLSQMYETILDRAYNRYDRRGYKSHFQPILAAIVLARRPLSVLALRDLMNILAELLDAVLSSLSSVLHYPGNNITTTEDGTVRVIHTSFYRYLTDRSLADDRFYVNKRDHQSLLAEGCFRYIRRHVFRPDSIRDNSHQHPDPGLPCIRHKDAWQYAMDYSLCHVASICGGDDSLKLAASESFITIIIYHAYQAGCDNAAWGPFFRSPTFRFIRRKSGTDTMNRCVFDMSRSRADKSSGYPDALKTPIIWDMDIRHLSAHPSWRLHFDWGGKSVSVMPFADSYSFLELYCRPMYKRLFYGVVLVDSEQGARHFRRLRHG</sequence>
<keyword evidence="1" id="KW-0677">Repeat</keyword>
<dbReference type="InParanoid" id="A0A165P2M3"/>
<organism evidence="3 4">
    <name type="scientific">Neolentinus lepideus HHB14362 ss-1</name>
    <dbReference type="NCBI Taxonomy" id="1314782"/>
    <lineage>
        <taxon>Eukaryota</taxon>
        <taxon>Fungi</taxon>
        <taxon>Dikarya</taxon>
        <taxon>Basidiomycota</taxon>
        <taxon>Agaricomycotina</taxon>
        <taxon>Agaricomycetes</taxon>
        <taxon>Gloeophyllales</taxon>
        <taxon>Gloeophyllaceae</taxon>
        <taxon>Neolentinus</taxon>
    </lineage>
</organism>
<evidence type="ECO:0000313" key="3">
    <source>
        <dbReference type="EMBL" id="KZT20438.1"/>
    </source>
</evidence>
<proteinExistence type="predicted"/>
<feature type="domain" description="Nephrocystin 3-like N-terminal" evidence="2">
    <location>
        <begin position="17"/>
        <end position="180"/>
    </location>
</feature>
<keyword evidence="4" id="KW-1185">Reference proteome</keyword>
<dbReference type="InterPro" id="IPR056884">
    <property type="entry name" value="NPHP3-like_N"/>
</dbReference>